<proteinExistence type="predicted"/>
<keyword evidence="2" id="KW-1185">Reference proteome</keyword>
<name>A0AA40A0Z9_9PEZI</name>
<gene>
    <name evidence="1" type="ORF">B0H67DRAFT_587274</name>
</gene>
<reference evidence="1" key="1">
    <citation type="submission" date="2023-06" db="EMBL/GenBank/DDBJ databases">
        <title>Genome-scale phylogeny and comparative genomics of the fungal order Sordariales.</title>
        <authorList>
            <consortium name="Lawrence Berkeley National Laboratory"/>
            <person name="Hensen N."/>
            <person name="Bonometti L."/>
            <person name="Westerberg I."/>
            <person name="Brannstrom I.O."/>
            <person name="Guillou S."/>
            <person name="Cros-Aarteil S."/>
            <person name="Calhoun S."/>
            <person name="Haridas S."/>
            <person name="Kuo A."/>
            <person name="Mondo S."/>
            <person name="Pangilinan J."/>
            <person name="Riley R."/>
            <person name="Labutti K."/>
            <person name="Andreopoulos B."/>
            <person name="Lipzen A."/>
            <person name="Chen C."/>
            <person name="Yanf M."/>
            <person name="Daum C."/>
            <person name="Ng V."/>
            <person name="Clum A."/>
            <person name="Steindorff A."/>
            <person name="Ohm R."/>
            <person name="Martin F."/>
            <person name="Silar P."/>
            <person name="Natvig D."/>
            <person name="Lalanne C."/>
            <person name="Gautier V."/>
            <person name="Ament-Velasquez S.L."/>
            <person name="Kruys A."/>
            <person name="Hutchinson M.I."/>
            <person name="Powell A.J."/>
            <person name="Barry K."/>
            <person name="Miller A.N."/>
            <person name="Grigoriev I.V."/>
            <person name="Debuchy R."/>
            <person name="Gladieux P."/>
            <person name="Thoren M.H."/>
            <person name="Johannesson H."/>
        </authorList>
    </citation>
    <scope>NUCLEOTIDE SEQUENCE</scope>
    <source>
        <strain evidence="1">SMH4607-1</strain>
    </source>
</reference>
<protein>
    <submittedName>
        <fullName evidence="1">Uncharacterized protein</fullName>
    </submittedName>
</protein>
<dbReference type="AlphaFoldDB" id="A0AA40A0Z9"/>
<dbReference type="Proteomes" id="UP001172102">
    <property type="component" value="Unassembled WGS sequence"/>
</dbReference>
<evidence type="ECO:0000313" key="1">
    <source>
        <dbReference type="EMBL" id="KAK0707321.1"/>
    </source>
</evidence>
<dbReference type="EMBL" id="JAUKUA010000006">
    <property type="protein sequence ID" value="KAK0707321.1"/>
    <property type="molecule type" value="Genomic_DNA"/>
</dbReference>
<comment type="caution">
    <text evidence="1">The sequence shown here is derived from an EMBL/GenBank/DDBJ whole genome shotgun (WGS) entry which is preliminary data.</text>
</comment>
<sequence length="175" mass="19135">MRLVSYLSHFAMASPRAASLVKPGLLCLHGRASFVGQHERKAELVPVKIRLHQDLGAHESLSRDGGVHGICGRACLGGFLDLLLRGRVVGVQHPDGDRGFLCSSFPESAGVLDHLVCVPVIKHRLPQLVPDVLHLLRSSWHHGTVRLGQGDGEVISKHFLLGCAMRRTVKDERDI</sequence>
<organism evidence="1 2">
    <name type="scientific">Lasiosphaeris hirsuta</name>
    <dbReference type="NCBI Taxonomy" id="260670"/>
    <lineage>
        <taxon>Eukaryota</taxon>
        <taxon>Fungi</taxon>
        <taxon>Dikarya</taxon>
        <taxon>Ascomycota</taxon>
        <taxon>Pezizomycotina</taxon>
        <taxon>Sordariomycetes</taxon>
        <taxon>Sordariomycetidae</taxon>
        <taxon>Sordariales</taxon>
        <taxon>Lasiosphaeriaceae</taxon>
        <taxon>Lasiosphaeris</taxon>
    </lineage>
</organism>
<accession>A0AA40A0Z9</accession>
<evidence type="ECO:0000313" key="2">
    <source>
        <dbReference type="Proteomes" id="UP001172102"/>
    </source>
</evidence>